<evidence type="ECO:0000256" key="9">
    <source>
        <dbReference type="ARBA" id="ARBA00022963"/>
    </source>
</evidence>
<dbReference type="GO" id="GO:0016298">
    <property type="term" value="F:lipase activity"/>
    <property type="evidence" value="ECO:0007669"/>
    <property type="project" value="TreeGrafter"/>
</dbReference>
<dbReference type="InterPro" id="IPR002921">
    <property type="entry name" value="Fungal_lipase-type"/>
</dbReference>
<evidence type="ECO:0000256" key="2">
    <source>
        <dbReference type="ARBA" id="ARBA00004651"/>
    </source>
</evidence>
<evidence type="ECO:0000256" key="5">
    <source>
        <dbReference type="ARBA" id="ARBA00022692"/>
    </source>
</evidence>
<dbReference type="PANTHER" id="PTHR45792:SF8">
    <property type="entry name" value="DIACYLGLYCEROL LIPASE-ALPHA"/>
    <property type="match status" value="1"/>
</dbReference>
<dbReference type="EC" id="3.1.1.116" evidence="14"/>
<dbReference type="InterPro" id="IPR029058">
    <property type="entry name" value="AB_hydrolase_fold"/>
</dbReference>
<evidence type="ECO:0000256" key="7">
    <source>
        <dbReference type="ARBA" id="ARBA00022801"/>
    </source>
</evidence>
<dbReference type="GO" id="GO:0005886">
    <property type="term" value="C:plasma membrane"/>
    <property type="evidence" value="ECO:0007669"/>
    <property type="project" value="UniProtKB-SubCell"/>
</dbReference>
<name>A0A8K0UF02_9AGAR</name>
<comment type="caution">
    <text evidence="17">The sequence shown here is derived from an EMBL/GenBank/DDBJ whole genome shotgun (WGS) entry which is preliminary data.</text>
</comment>
<dbReference type="InterPro" id="IPR052214">
    <property type="entry name" value="DAG_Lipase-Related"/>
</dbReference>
<keyword evidence="7" id="KW-0378">Hydrolase</keyword>
<dbReference type="PANTHER" id="PTHR45792">
    <property type="entry name" value="DIACYLGLYCEROL LIPASE HOMOLOG-RELATED"/>
    <property type="match status" value="1"/>
</dbReference>
<comment type="subcellular location">
    <subcellularLocation>
        <location evidence="2">Cell membrane</location>
        <topology evidence="2">Multi-pass membrane protein</topology>
    </subcellularLocation>
</comment>
<keyword evidence="6" id="KW-0479">Metal-binding</keyword>
<dbReference type="GO" id="GO:0046872">
    <property type="term" value="F:metal ion binding"/>
    <property type="evidence" value="ECO:0007669"/>
    <property type="project" value="UniProtKB-KW"/>
</dbReference>
<dbReference type="Gene3D" id="3.40.50.1820">
    <property type="entry name" value="alpha/beta hydrolase"/>
    <property type="match status" value="1"/>
</dbReference>
<gene>
    <name evidence="17" type="ORF">BXZ70DRAFT_641771</name>
</gene>
<keyword evidence="8" id="KW-0106">Calcium</keyword>
<reference evidence="17" key="1">
    <citation type="journal article" date="2021" name="New Phytol.">
        <title>Evolutionary innovations through gain and loss of genes in the ectomycorrhizal Boletales.</title>
        <authorList>
            <person name="Wu G."/>
            <person name="Miyauchi S."/>
            <person name="Morin E."/>
            <person name="Kuo A."/>
            <person name="Drula E."/>
            <person name="Varga T."/>
            <person name="Kohler A."/>
            <person name="Feng B."/>
            <person name="Cao Y."/>
            <person name="Lipzen A."/>
            <person name="Daum C."/>
            <person name="Hundley H."/>
            <person name="Pangilinan J."/>
            <person name="Johnson J."/>
            <person name="Barry K."/>
            <person name="LaButti K."/>
            <person name="Ng V."/>
            <person name="Ahrendt S."/>
            <person name="Min B."/>
            <person name="Choi I.G."/>
            <person name="Park H."/>
            <person name="Plett J.M."/>
            <person name="Magnuson J."/>
            <person name="Spatafora J.W."/>
            <person name="Nagy L.G."/>
            <person name="Henrissat B."/>
            <person name="Grigoriev I.V."/>
            <person name="Yang Z.L."/>
            <person name="Xu J."/>
            <person name="Martin F.M."/>
        </authorList>
    </citation>
    <scope>NUCLEOTIDE SEQUENCE</scope>
    <source>
        <strain evidence="17">KKN 215</strain>
    </source>
</reference>
<dbReference type="Proteomes" id="UP000813824">
    <property type="component" value="Unassembled WGS sequence"/>
</dbReference>
<protein>
    <recommendedName>
        <fullName evidence="14">sn-1-specific diacylglycerol lipase</fullName>
        <ecNumber evidence="14">3.1.1.116</ecNumber>
    </recommendedName>
</protein>
<dbReference type="SUPFAM" id="SSF53474">
    <property type="entry name" value="alpha/beta-Hydrolases"/>
    <property type="match status" value="1"/>
</dbReference>
<dbReference type="GO" id="GO:0019369">
    <property type="term" value="P:arachidonate metabolic process"/>
    <property type="evidence" value="ECO:0007669"/>
    <property type="project" value="TreeGrafter"/>
</dbReference>
<feature type="compositionally biased region" description="Basic residues" evidence="15">
    <location>
        <begin position="437"/>
        <end position="448"/>
    </location>
</feature>
<keyword evidence="3" id="KW-1003">Cell membrane</keyword>
<keyword evidence="18" id="KW-1185">Reference proteome</keyword>
<evidence type="ECO:0000256" key="3">
    <source>
        <dbReference type="ARBA" id="ARBA00022475"/>
    </source>
</evidence>
<evidence type="ECO:0000256" key="1">
    <source>
        <dbReference type="ARBA" id="ARBA00001913"/>
    </source>
</evidence>
<comment type="catalytic activity">
    <reaction evidence="13">
        <text>a 1,2-diacyl-sn-glycerol + H2O = a 2-acylglycerol + a fatty acid + H(+)</text>
        <dbReference type="Rhea" id="RHEA:33275"/>
        <dbReference type="ChEBI" id="CHEBI:15377"/>
        <dbReference type="ChEBI" id="CHEBI:15378"/>
        <dbReference type="ChEBI" id="CHEBI:17389"/>
        <dbReference type="ChEBI" id="CHEBI:17815"/>
        <dbReference type="ChEBI" id="CHEBI:28868"/>
        <dbReference type="EC" id="3.1.1.116"/>
    </reaction>
    <physiologicalReaction direction="left-to-right" evidence="13">
        <dbReference type="Rhea" id="RHEA:33276"/>
    </physiologicalReaction>
</comment>
<evidence type="ECO:0000256" key="12">
    <source>
        <dbReference type="ARBA" id="ARBA00023136"/>
    </source>
</evidence>
<comment type="cofactor">
    <cofactor evidence="1">
        <name>Ca(2+)</name>
        <dbReference type="ChEBI" id="CHEBI:29108"/>
    </cofactor>
</comment>
<evidence type="ECO:0000256" key="10">
    <source>
        <dbReference type="ARBA" id="ARBA00022989"/>
    </source>
</evidence>
<dbReference type="Pfam" id="PF01764">
    <property type="entry name" value="Lipase_3"/>
    <property type="match status" value="1"/>
</dbReference>
<evidence type="ECO:0000256" key="4">
    <source>
        <dbReference type="ARBA" id="ARBA00022553"/>
    </source>
</evidence>
<dbReference type="GO" id="GO:0046340">
    <property type="term" value="P:diacylglycerol catabolic process"/>
    <property type="evidence" value="ECO:0007669"/>
    <property type="project" value="TreeGrafter"/>
</dbReference>
<evidence type="ECO:0000313" key="17">
    <source>
        <dbReference type="EMBL" id="KAH8080275.1"/>
    </source>
</evidence>
<dbReference type="AlphaFoldDB" id="A0A8K0UF02"/>
<keyword evidence="11" id="KW-0443">Lipid metabolism</keyword>
<evidence type="ECO:0000313" key="18">
    <source>
        <dbReference type="Proteomes" id="UP000813824"/>
    </source>
</evidence>
<keyword evidence="5" id="KW-0812">Transmembrane</keyword>
<dbReference type="OrthoDB" id="438440at2759"/>
<accession>A0A8K0UF02</accession>
<keyword evidence="12" id="KW-0472">Membrane</keyword>
<evidence type="ECO:0000256" key="14">
    <source>
        <dbReference type="ARBA" id="ARBA00026104"/>
    </source>
</evidence>
<sequence>MISNLDEYGRIGVDVASSATALGFAAVKTGTRFSFRIARNFVSNAAQLGGDVVDRTLLGGSSDAGHVAHDKVAHAFDAIESLALAPILVGECVASTGLVAVASSLSTLQTIFPDRNEASFSLRSFVKLAHREWHQPAGVDGLPMDRFCAGTVTKGLVGWVTLQGMTNKWQEEQWFKALREIHHGEERGPKLSPHEAPQVHVTTDVIYPNHSGQIITADIGQTSLVLDNVAPQRRHARMKFSELKAPLRRYSQLVLAGYGGASLMFFGAPLKPHANNTEEAREEASLIGAVNAAEKEEAAAAAKDNAPPHAPSESYSWWNVLMGRHDDEIFSHAVKSQQGASHDGHDLHDNPPPATFHKGSDDLIPRFWVLTDHSRHEVVLVLRGTMSLNELAVDLTCEPAEYIINSSSDRPTSFRSYPEEADLGEVDEEVDGGSVPHHTRHEHRRRHRASEEEQKFEVHSGMLKMARAMGAKGKPVHIAVRNALRRNHGYNLVIAGHSLGAGVAGMLALMWADPRTCLTHRHSGFPLNRHVSAYCYAPPCLTDAALSKLTAQSGLITSFVYSHDVVARLSLGSIRDLQRACTWLCQAEKDGHGDGYSGIAKHALKLKAGLGDVGSEEWFLAVRKTLEANMHMTHLFPPGRVFWAMRDADLHPSHRKHHGCGDKDVLRLFEVLEVEKVFTQIIFAKDMLSSHWPHQYDRILHELV</sequence>
<proteinExistence type="predicted"/>
<keyword evidence="4" id="KW-0597">Phosphoprotein</keyword>
<evidence type="ECO:0000256" key="8">
    <source>
        <dbReference type="ARBA" id="ARBA00022837"/>
    </source>
</evidence>
<evidence type="ECO:0000256" key="11">
    <source>
        <dbReference type="ARBA" id="ARBA00023098"/>
    </source>
</evidence>
<evidence type="ECO:0000256" key="6">
    <source>
        <dbReference type="ARBA" id="ARBA00022723"/>
    </source>
</evidence>
<evidence type="ECO:0000256" key="13">
    <source>
        <dbReference type="ARBA" id="ARBA00024531"/>
    </source>
</evidence>
<dbReference type="CDD" id="cd00519">
    <property type="entry name" value="Lipase_3"/>
    <property type="match status" value="1"/>
</dbReference>
<organism evidence="17 18">
    <name type="scientific">Cristinia sonorae</name>
    <dbReference type="NCBI Taxonomy" id="1940300"/>
    <lineage>
        <taxon>Eukaryota</taxon>
        <taxon>Fungi</taxon>
        <taxon>Dikarya</taxon>
        <taxon>Basidiomycota</taxon>
        <taxon>Agaricomycotina</taxon>
        <taxon>Agaricomycetes</taxon>
        <taxon>Agaricomycetidae</taxon>
        <taxon>Agaricales</taxon>
        <taxon>Pleurotineae</taxon>
        <taxon>Stephanosporaceae</taxon>
        <taxon>Cristinia</taxon>
    </lineage>
</organism>
<feature type="domain" description="Fungal lipase-type" evidence="16">
    <location>
        <begin position="447"/>
        <end position="570"/>
    </location>
</feature>
<dbReference type="EMBL" id="JAEVFJ010000054">
    <property type="protein sequence ID" value="KAH8080275.1"/>
    <property type="molecule type" value="Genomic_DNA"/>
</dbReference>
<keyword evidence="10" id="KW-1133">Transmembrane helix</keyword>
<keyword evidence="9" id="KW-0442">Lipid degradation</keyword>
<evidence type="ECO:0000256" key="15">
    <source>
        <dbReference type="SAM" id="MobiDB-lite"/>
    </source>
</evidence>
<evidence type="ECO:0000259" key="16">
    <source>
        <dbReference type="Pfam" id="PF01764"/>
    </source>
</evidence>
<feature type="region of interest" description="Disordered" evidence="15">
    <location>
        <begin position="429"/>
        <end position="456"/>
    </location>
</feature>